<dbReference type="AlphaFoldDB" id="A0A1G6HS80"/>
<gene>
    <name evidence="1" type="ORF">SAMN05421737_104150</name>
</gene>
<dbReference type="Proteomes" id="UP000242662">
    <property type="component" value="Unassembled WGS sequence"/>
</dbReference>
<dbReference type="EMBL" id="FMYM01000004">
    <property type="protein sequence ID" value="SDB97003.1"/>
    <property type="molecule type" value="Genomic_DNA"/>
</dbReference>
<sequence length="73" mass="8392">MVLRNLRAEMARIDVKTADIAELLSVRYGTVNDKLNGKTDFSVSHAAKIKNEFFPEQDIEYLFESKENKPCKN</sequence>
<evidence type="ECO:0000313" key="2">
    <source>
        <dbReference type="Proteomes" id="UP000242662"/>
    </source>
</evidence>
<keyword evidence="2" id="KW-1185">Reference proteome</keyword>
<dbReference type="STRING" id="1464122.SAMN05421737_104150"/>
<accession>A0A1G6HS80</accession>
<protein>
    <submittedName>
        <fullName evidence="1">Uncharacterized protein</fullName>
    </submittedName>
</protein>
<proteinExistence type="predicted"/>
<dbReference type="GO" id="GO:0003677">
    <property type="term" value="F:DNA binding"/>
    <property type="evidence" value="ECO:0007669"/>
    <property type="project" value="InterPro"/>
</dbReference>
<organism evidence="1 2">
    <name type="scientific">Shouchella lonarensis</name>
    <dbReference type="NCBI Taxonomy" id="1464122"/>
    <lineage>
        <taxon>Bacteria</taxon>
        <taxon>Bacillati</taxon>
        <taxon>Bacillota</taxon>
        <taxon>Bacilli</taxon>
        <taxon>Bacillales</taxon>
        <taxon>Bacillaceae</taxon>
        <taxon>Shouchella</taxon>
    </lineage>
</organism>
<reference evidence="2" key="1">
    <citation type="submission" date="2016-09" db="EMBL/GenBank/DDBJ databases">
        <authorList>
            <person name="Varghese N."/>
            <person name="Submissions S."/>
        </authorList>
    </citation>
    <scope>NUCLEOTIDE SEQUENCE [LARGE SCALE GENOMIC DNA]</scope>
    <source>
        <strain evidence="2">25nlg</strain>
    </source>
</reference>
<dbReference type="InterPro" id="IPR010982">
    <property type="entry name" value="Lambda_DNA-bd_dom_sf"/>
</dbReference>
<dbReference type="SUPFAM" id="SSF47413">
    <property type="entry name" value="lambda repressor-like DNA-binding domains"/>
    <property type="match status" value="1"/>
</dbReference>
<evidence type="ECO:0000313" key="1">
    <source>
        <dbReference type="EMBL" id="SDB97003.1"/>
    </source>
</evidence>
<name>A0A1G6HS80_9BACI</name>